<feature type="region of interest" description="Disordered" evidence="1">
    <location>
        <begin position="325"/>
        <end position="361"/>
    </location>
</feature>
<dbReference type="EMBL" id="LN899819">
    <property type="protein sequence ID" value="CUV10881.1"/>
    <property type="molecule type" value="Genomic_DNA"/>
</dbReference>
<name>A0A0S4TMH7_RALSL</name>
<reference evidence="2" key="1">
    <citation type="submission" date="2015-10" db="EMBL/GenBank/DDBJ databases">
        <authorList>
            <person name="Gilbert D.G."/>
        </authorList>
    </citation>
    <scope>NUCLEOTIDE SEQUENCE</scope>
    <source>
        <strain evidence="2">Phyl III-seqv23</strain>
    </source>
</reference>
<proteinExistence type="predicted"/>
<accession>A0A0S4TMH7</accession>
<dbReference type="AlphaFoldDB" id="A0A0S4TMH7"/>
<sequence>MARADHVVDRHAHRVEQDDLVVVLAPGAFADHDLAQLGMQALAAEAPFEHQLVDDLLFAVRLIPVVDDHLVGLLVDLLVHVHDRHVADEGPAPQPVVFEIGRIGDGAGDDHIGRAHGLLRAVGGFARHLRETRRERIAERAHRLPGHIEEMDAADAGELLDQRLHLHPRDRAAADAGDVGEALARQVPRRDRADRGRAHAADQAAFHDGDGIVGVGVVEHDHGARAFELEARRIVLAAADPLQPRDRLLAADIARHRDDAVGDVVGAGPAQVRLERLHEVVLRMQGEPFGDRVDVRLRAVAAEGDQVLAAKVKQTGGIGWMGHVQSTSSRDGTWRDGEAAEATEAAPPARDAAMRASHSSS</sequence>
<protein>
    <submittedName>
        <fullName evidence="2">Uncharacterized protein</fullName>
    </submittedName>
</protein>
<evidence type="ECO:0000313" key="2">
    <source>
        <dbReference type="EMBL" id="CUV10881.1"/>
    </source>
</evidence>
<feature type="compositionally biased region" description="Low complexity" evidence="1">
    <location>
        <begin position="340"/>
        <end position="361"/>
    </location>
</feature>
<gene>
    <name evidence="2" type="ORF">RUN39_v1_20023</name>
</gene>
<evidence type="ECO:0000256" key="1">
    <source>
        <dbReference type="SAM" id="MobiDB-lite"/>
    </source>
</evidence>
<organism evidence="2">
    <name type="scientific">Ralstonia solanacearum</name>
    <name type="common">Pseudomonas solanacearum</name>
    <dbReference type="NCBI Taxonomy" id="305"/>
    <lineage>
        <taxon>Bacteria</taxon>
        <taxon>Pseudomonadati</taxon>
        <taxon>Pseudomonadota</taxon>
        <taxon>Betaproteobacteria</taxon>
        <taxon>Burkholderiales</taxon>
        <taxon>Burkholderiaceae</taxon>
        <taxon>Ralstonia</taxon>
        <taxon>Ralstonia solanacearum species complex</taxon>
    </lineage>
</organism>